<dbReference type="SUPFAM" id="SSF160527">
    <property type="entry name" value="V-type ATPase subunit E-like"/>
    <property type="match status" value="1"/>
</dbReference>
<dbReference type="RefSeq" id="WP_047302685.1">
    <property type="nucleotide sequence ID" value="NZ_CP060201.1"/>
</dbReference>
<keyword evidence="10" id="KW-0966">Cell projection</keyword>
<keyword evidence="6" id="KW-0653">Protein transport</keyword>
<evidence type="ECO:0000256" key="4">
    <source>
        <dbReference type="ARBA" id="ARBA00022448"/>
    </source>
</evidence>
<dbReference type="AlphaFoldDB" id="A0A7G7XFS5"/>
<keyword evidence="10" id="KW-0969">Cilium</keyword>
<evidence type="ECO:0000256" key="3">
    <source>
        <dbReference type="ARBA" id="ARBA00016507"/>
    </source>
</evidence>
<dbReference type="PANTHER" id="PTHR34982:SF1">
    <property type="entry name" value="FLAGELLAR ASSEMBLY PROTEIN FLIH"/>
    <property type="match status" value="1"/>
</dbReference>
<evidence type="ECO:0000313" key="11">
    <source>
        <dbReference type="Proteomes" id="UP000515277"/>
    </source>
</evidence>
<sequence>MSSSSDESHSELIRARDVEGFDVWALPSFDPEPPEPEPEPEEIPEEIEEVPLDEVQPLTLEELESIRQEAYNEGFATGEKEGFHSTTLKVRQEAEVALNAKLQALEQLMVNLFEPIAEQDTQIEKTLVELVKHVTREVIQRELAMDSSQIEHVMREALKLLPLGVGNVRLYVNPQDFEQVKSLRERHEESWRIVEDEALLPGGCRVETEHSRIDASVETRITQAMDQLFDQMHEQSLHPAAADLSLDLGPRTPSLPDIDAEQSLLTEHPEPAETADAP</sequence>
<feature type="domain" description="Flagellar assembly protein FliH/Type III secretion system HrpE" evidence="9">
    <location>
        <begin position="101"/>
        <end position="223"/>
    </location>
</feature>
<dbReference type="InterPro" id="IPR018035">
    <property type="entry name" value="Flagellar_FliH/T3SS_HrpE"/>
</dbReference>
<name>A0A7G7XFS5_9PSED</name>
<dbReference type="PANTHER" id="PTHR34982">
    <property type="entry name" value="YOP PROTEINS TRANSLOCATION PROTEIN L"/>
    <property type="match status" value="1"/>
</dbReference>
<dbReference type="InterPro" id="IPR051472">
    <property type="entry name" value="T3SS_Stator/FliH"/>
</dbReference>
<keyword evidence="10" id="KW-0282">Flagellum</keyword>
<dbReference type="GO" id="GO:0015031">
    <property type="term" value="P:protein transport"/>
    <property type="evidence" value="ECO:0007669"/>
    <property type="project" value="UniProtKB-KW"/>
</dbReference>
<evidence type="ECO:0000313" key="10">
    <source>
        <dbReference type="EMBL" id="QNH78820.1"/>
    </source>
</evidence>
<keyword evidence="7" id="KW-1006">Bacterial flagellum protein export</keyword>
<dbReference type="Proteomes" id="UP000515277">
    <property type="component" value="Chromosome"/>
</dbReference>
<evidence type="ECO:0000256" key="1">
    <source>
        <dbReference type="ARBA" id="ARBA00003041"/>
    </source>
</evidence>
<evidence type="ECO:0000256" key="8">
    <source>
        <dbReference type="SAM" id="MobiDB-lite"/>
    </source>
</evidence>
<dbReference type="EMBL" id="CP060201">
    <property type="protein sequence ID" value="QNH78820.1"/>
    <property type="molecule type" value="Genomic_DNA"/>
</dbReference>
<comment type="function">
    <text evidence="1">Needed for flagellar regrowth and assembly.</text>
</comment>
<accession>A0A7G7XFS5</accession>
<dbReference type="NCBIfam" id="NF004269">
    <property type="entry name" value="PRK05687.1-5"/>
    <property type="match status" value="1"/>
</dbReference>
<feature type="region of interest" description="Disordered" evidence="8">
    <location>
        <begin position="24"/>
        <end position="51"/>
    </location>
</feature>
<dbReference type="GO" id="GO:0044781">
    <property type="term" value="P:bacterial-type flagellum organization"/>
    <property type="evidence" value="ECO:0007669"/>
    <property type="project" value="UniProtKB-KW"/>
</dbReference>
<keyword evidence="5" id="KW-1005">Bacterial flagellum biogenesis</keyword>
<gene>
    <name evidence="10" type="primary">fliH</name>
    <name evidence="10" type="ORF">GGI48_06525</name>
</gene>
<evidence type="ECO:0000256" key="6">
    <source>
        <dbReference type="ARBA" id="ARBA00022927"/>
    </source>
</evidence>
<comment type="similarity">
    <text evidence="2">Belongs to the FliH family.</text>
</comment>
<feature type="compositionally biased region" description="Acidic residues" evidence="8">
    <location>
        <begin position="32"/>
        <end position="51"/>
    </location>
</feature>
<reference evidence="11" key="1">
    <citation type="journal article" date="2020" name="Microbiol. Resour. Announc.">
        <title>Complete genome sequences of four natural Pseudomonas isolates that catabolize a wide range of aromatic compounds relevant to lignin valorization.</title>
        <authorList>
            <person name="Hatmaker E.A."/>
            <person name="Presley G."/>
            <person name="Cannon O."/>
            <person name="Guss A.M."/>
            <person name="Elkins J.G."/>
        </authorList>
    </citation>
    <scope>NUCLEOTIDE SEQUENCE [LARGE SCALE GENOMIC DNA]</scope>
    <source>
        <strain evidence="11">H1F5C</strain>
    </source>
</reference>
<feature type="region of interest" description="Disordered" evidence="8">
    <location>
        <begin position="244"/>
        <end position="278"/>
    </location>
</feature>
<evidence type="ECO:0000256" key="2">
    <source>
        <dbReference type="ARBA" id="ARBA00006602"/>
    </source>
</evidence>
<evidence type="ECO:0000256" key="7">
    <source>
        <dbReference type="ARBA" id="ARBA00023225"/>
    </source>
</evidence>
<evidence type="ECO:0000256" key="5">
    <source>
        <dbReference type="ARBA" id="ARBA00022795"/>
    </source>
</evidence>
<protein>
    <recommendedName>
        <fullName evidence="3">Flagellar assembly protein FliH</fullName>
    </recommendedName>
</protein>
<organism evidence="10 11">
    <name type="scientific">Pseudomonas protegens</name>
    <dbReference type="NCBI Taxonomy" id="380021"/>
    <lineage>
        <taxon>Bacteria</taxon>
        <taxon>Pseudomonadati</taxon>
        <taxon>Pseudomonadota</taxon>
        <taxon>Gammaproteobacteria</taxon>
        <taxon>Pseudomonadales</taxon>
        <taxon>Pseudomonadaceae</taxon>
        <taxon>Pseudomonas</taxon>
    </lineage>
</organism>
<keyword evidence="4" id="KW-0813">Transport</keyword>
<dbReference type="Pfam" id="PF02108">
    <property type="entry name" value="FliH"/>
    <property type="match status" value="1"/>
</dbReference>
<proteinExistence type="inferred from homology"/>
<dbReference type="GO" id="GO:0005829">
    <property type="term" value="C:cytosol"/>
    <property type="evidence" value="ECO:0007669"/>
    <property type="project" value="TreeGrafter"/>
</dbReference>
<evidence type="ECO:0000259" key="9">
    <source>
        <dbReference type="Pfam" id="PF02108"/>
    </source>
</evidence>